<dbReference type="SMART" id="SM00667">
    <property type="entry name" value="LisH"/>
    <property type="match status" value="1"/>
</dbReference>
<evidence type="ECO:0000256" key="4">
    <source>
        <dbReference type="ARBA" id="ARBA00022737"/>
    </source>
</evidence>
<keyword evidence="5" id="KW-0863">Zinc-finger</keyword>
<gene>
    <name evidence="11" type="ORF">B0A50_00520</name>
</gene>
<dbReference type="PANTHER" id="PTHR12864">
    <property type="entry name" value="RAN BINDING PROTEIN 9-RELATED"/>
    <property type="match status" value="1"/>
</dbReference>
<keyword evidence="7" id="KW-0862">Zinc</keyword>
<dbReference type="InterPro" id="IPR013083">
    <property type="entry name" value="Znf_RING/FYVE/PHD"/>
</dbReference>
<keyword evidence="6" id="KW-0833">Ubl conjugation pathway</keyword>
<name>A0A4U0UE40_9PEZI</name>
<dbReference type="SMART" id="SM00757">
    <property type="entry name" value="CRA"/>
    <property type="match status" value="1"/>
</dbReference>
<evidence type="ECO:0000259" key="10">
    <source>
        <dbReference type="PROSITE" id="PS51873"/>
    </source>
</evidence>
<comment type="caution">
    <text evidence="11">The sequence shown here is derived from an EMBL/GenBank/DDBJ whole genome shotgun (WGS) entry which is preliminary data.</text>
</comment>
<dbReference type="EMBL" id="NAJL01000002">
    <property type="protein sequence ID" value="TKA33684.1"/>
    <property type="molecule type" value="Genomic_DNA"/>
</dbReference>
<evidence type="ECO:0000256" key="7">
    <source>
        <dbReference type="ARBA" id="ARBA00022833"/>
    </source>
</evidence>
<dbReference type="InterPro" id="IPR006595">
    <property type="entry name" value="CTLH_C"/>
</dbReference>
<dbReference type="InterPro" id="IPR006594">
    <property type="entry name" value="LisH"/>
</dbReference>
<dbReference type="Gene3D" id="3.30.40.10">
    <property type="entry name" value="Zinc/RING finger domain, C3HC4 (zinc finger)"/>
    <property type="match status" value="1"/>
</dbReference>
<feature type="region of interest" description="Disordered" evidence="8">
    <location>
        <begin position="277"/>
        <end position="413"/>
    </location>
</feature>
<evidence type="ECO:0000313" key="11">
    <source>
        <dbReference type="EMBL" id="TKA33684.1"/>
    </source>
</evidence>
<protein>
    <submittedName>
        <fullName evidence="11">Uncharacterized protein</fullName>
    </submittedName>
</protein>
<keyword evidence="12" id="KW-1185">Reference proteome</keyword>
<evidence type="ECO:0000256" key="1">
    <source>
        <dbReference type="ARBA" id="ARBA00002343"/>
    </source>
</evidence>
<dbReference type="CDD" id="cd20335">
    <property type="entry name" value="BRcat_RBR"/>
    <property type="match status" value="1"/>
</dbReference>
<dbReference type="OrthoDB" id="2415936at2759"/>
<dbReference type="GO" id="GO:0008270">
    <property type="term" value="F:zinc ion binding"/>
    <property type="evidence" value="ECO:0007669"/>
    <property type="project" value="UniProtKB-KW"/>
</dbReference>
<feature type="domain" description="RING-type" evidence="10">
    <location>
        <begin position="411"/>
        <end position="596"/>
    </location>
</feature>
<accession>A0A4U0UE40</accession>
<dbReference type="Pfam" id="PF08513">
    <property type="entry name" value="LisH"/>
    <property type="match status" value="1"/>
</dbReference>
<feature type="compositionally biased region" description="Polar residues" evidence="8">
    <location>
        <begin position="315"/>
        <end position="324"/>
    </location>
</feature>
<keyword evidence="4" id="KW-0677">Repeat</keyword>
<dbReference type="Pfam" id="PF10607">
    <property type="entry name" value="CTLH"/>
    <property type="match status" value="1"/>
</dbReference>
<dbReference type="InterPro" id="IPR013144">
    <property type="entry name" value="CRA_dom"/>
</dbReference>
<keyword evidence="3" id="KW-0479">Metal-binding</keyword>
<dbReference type="GO" id="GO:0016740">
    <property type="term" value="F:transferase activity"/>
    <property type="evidence" value="ECO:0007669"/>
    <property type="project" value="UniProtKB-KW"/>
</dbReference>
<feature type="compositionally biased region" description="Low complexity" evidence="8">
    <location>
        <begin position="402"/>
        <end position="413"/>
    </location>
</feature>
<dbReference type="InterPro" id="IPR002867">
    <property type="entry name" value="IBR_dom"/>
</dbReference>
<evidence type="ECO:0000256" key="5">
    <source>
        <dbReference type="ARBA" id="ARBA00022771"/>
    </source>
</evidence>
<dbReference type="SMART" id="SM00668">
    <property type="entry name" value="CTLH"/>
    <property type="match status" value="1"/>
</dbReference>
<evidence type="ECO:0000259" key="9">
    <source>
        <dbReference type="PROSITE" id="PS50897"/>
    </source>
</evidence>
<dbReference type="InterPro" id="IPR050618">
    <property type="entry name" value="Ubq-SigPath_Reg"/>
</dbReference>
<dbReference type="PROSITE" id="PS51873">
    <property type="entry name" value="TRIAD"/>
    <property type="match status" value="1"/>
</dbReference>
<dbReference type="PROSITE" id="PS50896">
    <property type="entry name" value="LISH"/>
    <property type="match status" value="1"/>
</dbReference>
<evidence type="ECO:0000313" key="12">
    <source>
        <dbReference type="Proteomes" id="UP000308549"/>
    </source>
</evidence>
<evidence type="ECO:0000256" key="3">
    <source>
        <dbReference type="ARBA" id="ARBA00022723"/>
    </source>
</evidence>
<evidence type="ECO:0000256" key="8">
    <source>
        <dbReference type="SAM" id="MobiDB-lite"/>
    </source>
</evidence>
<dbReference type="InterPro" id="IPR024964">
    <property type="entry name" value="CTLH/CRA"/>
</dbReference>
<dbReference type="PROSITE" id="PS50897">
    <property type="entry name" value="CTLH"/>
    <property type="match status" value="1"/>
</dbReference>
<dbReference type="AlphaFoldDB" id="A0A4U0UE40"/>
<evidence type="ECO:0000256" key="6">
    <source>
        <dbReference type="ARBA" id="ARBA00022786"/>
    </source>
</evidence>
<feature type="compositionally biased region" description="Basic residues" evidence="8">
    <location>
        <begin position="325"/>
        <end position="337"/>
    </location>
</feature>
<comment type="function">
    <text evidence="1">Involved in the proteasome-dependent degradation of fructose-1,6-bisphosphatase.</text>
</comment>
<dbReference type="InterPro" id="IPR044066">
    <property type="entry name" value="TRIAD_supradom"/>
</dbReference>
<reference evidence="11 12" key="1">
    <citation type="submission" date="2017-03" db="EMBL/GenBank/DDBJ databases">
        <title>Genomes of endolithic fungi from Antarctica.</title>
        <authorList>
            <person name="Coleine C."/>
            <person name="Masonjones S."/>
            <person name="Stajich J.E."/>
        </authorList>
    </citation>
    <scope>NUCLEOTIDE SEQUENCE [LARGE SCALE GENOMIC DNA]</scope>
    <source>
        <strain evidence="11 12">CCFEE 6315</strain>
    </source>
</reference>
<dbReference type="Proteomes" id="UP000308549">
    <property type="component" value="Unassembled WGS sequence"/>
</dbReference>
<organism evidence="11 12">
    <name type="scientific">Salinomyces thailandicus</name>
    <dbReference type="NCBI Taxonomy" id="706561"/>
    <lineage>
        <taxon>Eukaryota</taxon>
        <taxon>Fungi</taxon>
        <taxon>Dikarya</taxon>
        <taxon>Ascomycota</taxon>
        <taxon>Pezizomycotina</taxon>
        <taxon>Dothideomycetes</taxon>
        <taxon>Dothideomycetidae</taxon>
        <taxon>Mycosphaerellales</taxon>
        <taxon>Teratosphaeriaceae</taxon>
        <taxon>Salinomyces</taxon>
    </lineage>
</organism>
<sequence length="596" mass="66668">MRSQNKWDSQVEDMKPSKSDINWVIMDYLVSEGYPGAAEKFAQETNLPGPVENESIWERVRVRTAIHSGKIKEAIQMVNEADPEILDTNHLLHFHLLQLQLIEIIRGILAKPGGNPASTDFLPAIEFATSQLSPRAPTDPVYQQALERTMALMIFPPEKMAPEFKELLDVRLREKVASDVNKAILESRGEQSEAKIRQLVRARAWAEVEARSARVDMPAHIPIGLDVDDSANGDGDAMLVTPSDKMCSRNIIGLLNGIRPHFDITENGREIAMKVKAKDQTPVASHQLPSDDEVTFVSESRRTSRKRPHEELEESSGTASTSAQRRSRLTQKSRPSHHGASASDTPRSHPQLKKKRQTAPGVRTRGTSQQPSAVDCDSAPDETPRKRRKQAGSTKAQDPLARSKSSRPSPSSKECLICCEEYPSRIFPSAPHSANAKCQGNICFACYETHLDHEVNSKRWNEVKCPECTQVLQETEIKTMALDETYMKWLDKAAKACSEADEEFRSCPSATCNWGCFFSPTLANGNIFTCQLCNFRQCIACEAQMHDGETCTAFQQHRETQDVAHEERLSKHVLEKISKPCPGKDLEALSWVWGED</sequence>
<dbReference type="Pfam" id="PF01485">
    <property type="entry name" value="IBR"/>
    <property type="match status" value="1"/>
</dbReference>
<dbReference type="SUPFAM" id="SSF57850">
    <property type="entry name" value="RING/U-box"/>
    <property type="match status" value="2"/>
</dbReference>
<proteinExistence type="predicted"/>
<dbReference type="SMART" id="SM00647">
    <property type="entry name" value="IBR"/>
    <property type="match status" value="1"/>
</dbReference>
<feature type="domain" description="CTLH" evidence="9">
    <location>
        <begin position="55"/>
        <end position="112"/>
    </location>
</feature>
<keyword evidence="2" id="KW-0808">Transferase</keyword>
<evidence type="ECO:0000256" key="2">
    <source>
        <dbReference type="ARBA" id="ARBA00022679"/>
    </source>
</evidence>